<dbReference type="EC" id="4.2.1.47" evidence="2"/>
<dbReference type="Gene3D" id="3.20.20.80">
    <property type="entry name" value="Glycosidases"/>
    <property type="match status" value="1"/>
</dbReference>
<evidence type="ECO:0000259" key="1">
    <source>
        <dbReference type="Pfam" id="PF16363"/>
    </source>
</evidence>
<dbReference type="Proteomes" id="UP000753908">
    <property type="component" value="Unassembled WGS sequence"/>
</dbReference>
<protein>
    <submittedName>
        <fullName evidence="2">GDP-mannose 4,6-dehydratase</fullName>
        <ecNumber evidence="2">4.2.1.47</ecNumber>
    </submittedName>
</protein>
<sequence>MKMQSTSSLTKPILGVLEWFRPGEYEQVERVLADLKTIGIQHLRTGVSWADWHTAQGQEWYTWLLKKLGNEINVLPCFHYTPPSLGIASKTSAPPRHPKDYADFIDLMITRFGDYFEWVELWNEPNNLNDWDWRLDPEWQIFSEMIGAAAYWAKRRGKKTVLAGMSPVEPHWLARMCDRGILAYIDAIGIHGFPGTWEFDWQEWSINVEKVRVVLERYGLEPELWLTETGFSTWRHDEHGQLKAFLHAIAAPVDRVYWYSLYDLHPDLSTQDGFHADERHYHMGIKHPDGTPKLLYRLWASGGLEAVQEIGEIGVSSQLSVVSQKEHLPIFPSPHLPISPIPNPQSPALITGGAGFIGTNLAHRLLSAGQPVLLFDNLSRPGVEQNLRWLQQRHGDLVQIEVADVRDRYALRRALQNAFMVFHFAAQVAVTSSLKNPLHDFEVNATGTLNLLEEMRSLSTPPPLVFTSTNKVYGGLQNVPLRLNHTRYEPIDDLVCRFGISEDRALNFYSPYGCSKGAADQYVIDYARTFGLPAVVFRMSCIYGSHQFGTEDQGWVAHFLIRAIEEQPITLYGDGMQVRDILFVEDLVDAFLLAQENIHTLSGQAFNIGGGNENTTSLVEFVDLIGEVHGKKPHVYFDSWRPGDQRYYVSDSRKFQTATGWTPSVNLRQGVRKLYQWLLERSGQCLAVSGQLFESELTQNLYL</sequence>
<gene>
    <name evidence="2" type="ORF">KME25_05845</name>
</gene>
<dbReference type="InterPro" id="IPR036291">
    <property type="entry name" value="NAD(P)-bd_dom_sf"/>
</dbReference>
<dbReference type="SUPFAM" id="SSF51735">
    <property type="entry name" value="NAD(P)-binding Rossmann-fold domains"/>
    <property type="match status" value="1"/>
</dbReference>
<keyword evidence="2" id="KW-0456">Lyase</keyword>
<dbReference type="EMBL" id="JAHHIF010000006">
    <property type="protein sequence ID" value="MBW4543950.1"/>
    <property type="molecule type" value="Genomic_DNA"/>
</dbReference>
<dbReference type="InterPro" id="IPR016040">
    <property type="entry name" value="NAD(P)-bd_dom"/>
</dbReference>
<dbReference type="AlphaFoldDB" id="A0A951PHM2"/>
<dbReference type="SUPFAM" id="SSF51445">
    <property type="entry name" value="(Trans)glycosidases"/>
    <property type="match status" value="1"/>
</dbReference>
<dbReference type="Gene3D" id="3.40.50.720">
    <property type="entry name" value="NAD(P)-binding Rossmann-like Domain"/>
    <property type="match status" value="1"/>
</dbReference>
<dbReference type="InterPro" id="IPR017853">
    <property type="entry name" value="GH"/>
</dbReference>
<organism evidence="2 3">
    <name type="scientific">Symplocastrum torsivum CPER-KK1</name>
    <dbReference type="NCBI Taxonomy" id="450513"/>
    <lineage>
        <taxon>Bacteria</taxon>
        <taxon>Bacillati</taxon>
        <taxon>Cyanobacteriota</taxon>
        <taxon>Cyanophyceae</taxon>
        <taxon>Oscillatoriophycideae</taxon>
        <taxon>Oscillatoriales</taxon>
        <taxon>Microcoleaceae</taxon>
        <taxon>Symplocastrum</taxon>
    </lineage>
</organism>
<reference evidence="2" key="1">
    <citation type="submission" date="2021-05" db="EMBL/GenBank/DDBJ databases">
        <authorList>
            <person name="Pietrasiak N."/>
            <person name="Ward R."/>
            <person name="Stajich J.E."/>
            <person name="Kurbessoian T."/>
        </authorList>
    </citation>
    <scope>NUCLEOTIDE SEQUENCE</scope>
    <source>
        <strain evidence="2">CPER-KK1</strain>
    </source>
</reference>
<feature type="domain" description="NAD(P)-binding" evidence="1">
    <location>
        <begin position="349"/>
        <end position="673"/>
    </location>
</feature>
<evidence type="ECO:0000313" key="3">
    <source>
        <dbReference type="Proteomes" id="UP000753908"/>
    </source>
</evidence>
<comment type="caution">
    <text evidence="2">The sequence shown here is derived from an EMBL/GenBank/DDBJ whole genome shotgun (WGS) entry which is preliminary data.</text>
</comment>
<accession>A0A951PHM2</accession>
<proteinExistence type="predicted"/>
<dbReference type="GO" id="GO:0008446">
    <property type="term" value="F:GDP-mannose 4,6-dehydratase activity"/>
    <property type="evidence" value="ECO:0007669"/>
    <property type="project" value="UniProtKB-EC"/>
</dbReference>
<name>A0A951PHM2_9CYAN</name>
<evidence type="ECO:0000313" key="2">
    <source>
        <dbReference type="EMBL" id="MBW4543950.1"/>
    </source>
</evidence>
<dbReference type="Pfam" id="PF16363">
    <property type="entry name" value="GDP_Man_Dehyd"/>
    <property type="match status" value="1"/>
</dbReference>
<dbReference type="PANTHER" id="PTHR43000">
    <property type="entry name" value="DTDP-D-GLUCOSE 4,6-DEHYDRATASE-RELATED"/>
    <property type="match status" value="1"/>
</dbReference>
<reference evidence="2" key="2">
    <citation type="journal article" date="2022" name="Microbiol. Resour. Announc.">
        <title>Metagenome Sequencing to Explore Phylogenomics of Terrestrial Cyanobacteria.</title>
        <authorList>
            <person name="Ward R.D."/>
            <person name="Stajich J.E."/>
            <person name="Johansen J.R."/>
            <person name="Huntemann M."/>
            <person name="Clum A."/>
            <person name="Foster B."/>
            <person name="Foster B."/>
            <person name="Roux S."/>
            <person name="Palaniappan K."/>
            <person name="Varghese N."/>
            <person name="Mukherjee S."/>
            <person name="Reddy T.B.K."/>
            <person name="Daum C."/>
            <person name="Copeland A."/>
            <person name="Chen I.A."/>
            <person name="Ivanova N.N."/>
            <person name="Kyrpides N.C."/>
            <person name="Shapiro N."/>
            <person name="Eloe-Fadrosh E.A."/>
            <person name="Pietrasiak N."/>
        </authorList>
    </citation>
    <scope>NUCLEOTIDE SEQUENCE</scope>
    <source>
        <strain evidence="2">CPER-KK1</strain>
    </source>
</reference>